<evidence type="ECO:0000259" key="2">
    <source>
        <dbReference type="Pfam" id="PF08308"/>
    </source>
</evidence>
<dbReference type="Gene3D" id="2.130.10.10">
    <property type="entry name" value="YVTN repeat-like/Quinoprotein amine dehydrogenase"/>
    <property type="match status" value="2"/>
</dbReference>
<dbReference type="PANTHER" id="PTHR36194">
    <property type="entry name" value="S-LAYER-LIKE PROTEIN"/>
    <property type="match status" value="1"/>
</dbReference>
<dbReference type="SUPFAM" id="SSF51004">
    <property type="entry name" value="C-terminal (heme d1) domain of cytochrome cd1-nitrite reductase"/>
    <property type="match status" value="1"/>
</dbReference>
<protein>
    <recommendedName>
        <fullName evidence="2">PEGA domain-containing protein</fullName>
    </recommendedName>
</protein>
<dbReference type="RefSeq" id="WP_189007854.1">
    <property type="nucleotide sequence ID" value="NZ_BMOD01000032.1"/>
</dbReference>
<dbReference type="InterPro" id="IPR011048">
    <property type="entry name" value="Haem_d1_sf"/>
</dbReference>
<gene>
    <name evidence="3" type="ORF">GCM10008938_46670</name>
</gene>
<name>A0ABQ2DF93_9DEIO</name>
<dbReference type="PANTHER" id="PTHR36194:SF1">
    <property type="entry name" value="S-LAYER-LIKE PROTEIN"/>
    <property type="match status" value="1"/>
</dbReference>
<feature type="chain" id="PRO_5045159927" description="PEGA domain-containing protein" evidence="1">
    <location>
        <begin position="21"/>
        <end position="547"/>
    </location>
</feature>
<proteinExistence type="predicted"/>
<reference evidence="4" key="1">
    <citation type="journal article" date="2019" name="Int. J. Syst. Evol. Microbiol.">
        <title>The Global Catalogue of Microorganisms (GCM) 10K type strain sequencing project: providing services to taxonomists for standard genome sequencing and annotation.</title>
        <authorList>
            <consortium name="The Broad Institute Genomics Platform"/>
            <consortium name="The Broad Institute Genome Sequencing Center for Infectious Disease"/>
            <person name="Wu L."/>
            <person name="Ma J."/>
        </authorList>
    </citation>
    <scope>NUCLEOTIDE SEQUENCE [LARGE SCALE GENOMIC DNA]</scope>
    <source>
        <strain evidence="4">JCM 14370</strain>
    </source>
</reference>
<evidence type="ECO:0000313" key="4">
    <source>
        <dbReference type="Proteomes" id="UP000632222"/>
    </source>
</evidence>
<comment type="caution">
    <text evidence="3">The sequence shown here is derived from an EMBL/GenBank/DDBJ whole genome shotgun (WGS) entry which is preliminary data.</text>
</comment>
<evidence type="ECO:0000256" key="1">
    <source>
        <dbReference type="SAM" id="SignalP"/>
    </source>
</evidence>
<feature type="signal peptide" evidence="1">
    <location>
        <begin position="1"/>
        <end position="20"/>
    </location>
</feature>
<dbReference type="Pfam" id="PF08308">
    <property type="entry name" value="PEGA"/>
    <property type="match status" value="2"/>
</dbReference>
<feature type="domain" description="PEGA" evidence="2">
    <location>
        <begin position="480"/>
        <end position="546"/>
    </location>
</feature>
<accession>A0ABQ2DF93</accession>
<organism evidence="3 4">
    <name type="scientific">Deinococcus roseus</name>
    <dbReference type="NCBI Taxonomy" id="392414"/>
    <lineage>
        <taxon>Bacteria</taxon>
        <taxon>Thermotogati</taxon>
        <taxon>Deinococcota</taxon>
        <taxon>Deinococci</taxon>
        <taxon>Deinococcales</taxon>
        <taxon>Deinococcaceae</taxon>
        <taxon>Deinococcus</taxon>
    </lineage>
</organism>
<dbReference type="InterPro" id="IPR013229">
    <property type="entry name" value="PEGA"/>
</dbReference>
<evidence type="ECO:0000313" key="3">
    <source>
        <dbReference type="EMBL" id="GGJ55203.1"/>
    </source>
</evidence>
<keyword evidence="4" id="KW-1185">Reference proteome</keyword>
<dbReference type="InterPro" id="IPR015943">
    <property type="entry name" value="WD40/YVTN_repeat-like_dom_sf"/>
</dbReference>
<keyword evidence="1" id="KW-0732">Signal</keyword>
<sequence>MRNLPYLIPLISLTLSHAVAQQVPLLQTLPIQGNGWGVPSSVVLDEAHHLLYALAGPNVVVYDLTAQKVQKTLKVSTNGNNGLALSPDGKILYVANDAPPFGPALTLLDTTTWNDIPINDKNTREVLSSLWKQIVLTPDGRKAFLLFDPKLGSDNLGVLDTQTLQVALWKLPAEASAYSLSPDGKHLAVATHGQVLLLNPEHGEVVGTLPIPTKDATLLQMSFSPDSKTLVGVNSQSQALVWQVQGGILERTVPTPGIFRPNFVRFSPNGRYVLFGDTINSTEEINSFDTTTWTEVPSPKTDYHDKLGATFTRDGKTLFLSVTQGIRVFDTSSLNPLDGRVQVNVEPTDANIRIAGQPPFMNPDGTLQIFTGVPQEVTVSKPYFKTFTTTLNLGAGEVKNLNVLLERERGALTLTSTPRGATVWINGEEKGKTPLKLSRLDAGDYTVTLKLNDHRDFTQQVTVQGDQNAELNFTLVLKPGIKITSRPTGAQVFVGEEQVCEKTPCTLRNLPEGIQEFTFKLQGYPDLKARAVIPDEGTSTLEVTLKR</sequence>
<feature type="domain" description="PEGA" evidence="2">
    <location>
        <begin position="410"/>
        <end position="476"/>
    </location>
</feature>
<dbReference type="Proteomes" id="UP000632222">
    <property type="component" value="Unassembled WGS sequence"/>
</dbReference>
<dbReference type="EMBL" id="BMOD01000032">
    <property type="protein sequence ID" value="GGJ55203.1"/>
    <property type="molecule type" value="Genomic_DNA"/>
</dbReference>